<dbReference type="EMBL" id="JBHFNS010000087">
    <property type="protein sequence ID" value="MFB2938362.1"/>
    <property type="molecule type" value="Genomic_DNA"/>
</dbReference>
<dbReference type="RefSeq" id="WP_413259843.1">
    <property type="nucleotide sequence ID" value="NZ_JBHFNS010000087.1"/>
</dbReference>
<reference evidence="2 3" key="1">
    <citation type="submission" date="2024-09" db="EMBL/GenBank/DDBJ databases">
        <title>Floridaenema gen nov. (Aerosakkonemataceae, Aerosakkonematales ord. nov., Cyanobacteria) from benthic tropical and subtropical fresh waters, with the description of four new species.</title>
        <authorList>
            <person name="Moretto J.A."/>
            <person name="Berthold D.E."/>
            <person name="Lefler F.W."/>
            <person name="Huang I.-S."/>
            <person name="Laughinghouse H. IV."/>
        </authorList>
    </citation>
    <scope>NUCLEOTIDE SEQUENCE [LARGE SCALE GENOMIC DNA]</scope>
    <source>
        <strain evidence="2 3">BLCC-F154</strain>
    </source>
</reference>
<gene>
    <name evidence="2" type="ORF">ACE1B6_24205</name>
</gene>
<feature type="compositionally biased region" description="Polar residues" evidence="1">
    <location>
        <begin position="152"/>
        <end position="162"/>
    </location>
</feature>
<evidence type="ECO:0000313" key="3">
    <source>
        <dbReference type="Proteomes" id="UP001576776"/>
    </source>
</evidence>
<dbReference type="Gene3D" id="1.10.1660.10">
    <property type="match status" value="1"/>
</dbReference>
<evidence type="ECO:0008006" key="4">
    <source>
        <dbReference type="Google" id="ProtNLM"/>
    </source>
</evidence>
<name>A0ABV4YHQ7_9CYAN</name>
<evidence type="ECO:0000313" key="2">
    <source>
        <dbReference type="EMBL" id="MFB2938362.1"/>
    </source>
</evidence>
<organism evidence="2 3">
    <name type="scientific">Floridaenema fluviatile BLCC-F154</name>
    <dbReference type="NCBI Taxonomy" id="3153640"/>
    <lineage>
        <taxon>Bacteria</taxon>
        <taxon>Bacillati</taxon>
        <taxon>Cyanobacteriota</taxon>
        <taxon>Cyanophyceae</taxon>
        <taxon>Oscillatoriophycideae</taxon>
        <taxon>Aerosakkonematales</taxon>
        <taxon>Aerosakkonemataceae</taxon>
        <taxon>Floridanema</taxon>
        <taxon>Floridanema fluviatile</taxon>
    </lineage>
</organism>
<accession>A0ABV4YHQ7</accession>
<dbReference type="Proteomes" id="UP001576776">
    <property type="component" value="Unassembled WGS sequence"/>
</dbReference>
<sequence>MENVFTRQQALYLTGLSSGQLSRLDNSGIVKPTKLGGENHRPTVLYSLSQIWELRTIATLRQKLSMQEIKKVVEYLRMNKFEPTLLGKYLIFCNKKLYWITADELNEIVIELSGKNKGQVVLKAVDPIGESILNVQREAESRQSWESEQSTRKTPVASTSTN</sequence>
<comment type="caution">
    <text evidence="2">The sequence shown here is derived from an EMBL/GenBank/DDBJ whole genome shotgun (WGS) entry which is preliminary data.</text>
</comment>
<feature type="region of interest" description="Disordered" evidence="1">
    <location>
        <begin position="140"/>
        <end position="162"/>
    </location>
</feature>
<evidence type="ECO:0000256" key="1">
    <source>
        <dbReference type="SAM" id="MobiDB-lite"/>
    </source>
</evidence>
<protein>
    <recommendedName>
        <fullName evidence="4">MerR family transcriptional regulator</fullName>
    </recommendedName>
</protein>
<proteinExistence type="predicted"/>
<keyword evidence="3" id="KW-1185">Reference proteome</keyword>
<feature type="compositionally biased region" description="Basic and acidic residues" evidence="1">
    <location>
        <begin position="140"/>
        <end position="151"/>
    </location>
</feature>